<dbReference type="RefSeq" id="WP_324275689.1">
    <property type="nucleotide sequence ID" value="NZ_CP141261.1"/>
</dbReference>
<evidence type="ECO:0000313" key="1">
    <source>
        <dbReference type="EMBL" id="WRL64362.1"/>
    </source>
</evidence>
<organism evidence="1 2">
    <name type="scientific">Blastococcus brunescens</name>
    <dbReference type="NCBI Taxonomy" id="1564165"/>
    <lineage>
        <taxon>Bacteria</taxon>
        <taxon>Bacillati</taxon>
        <taxon>Actinomycetota</taxon>
        <taxon>Actinomycetes</taxon>
        <taxon>Geodermatophilales</taxon>
        <taxon>Geodermatophilaceae</taxon>
        <taxon>Blastococcus</taxon>
    </lineage>
</organism>
<evidence type="ECO:0000313" key="2">
    <source>
        <dbReference type="Proteomes" id="UP001324287"/>
    </source>
</evidence>
<dbReference type="Proteomes" id="UP001324287">
    <property type="component" value="Chromosome"/>
</dbReference>
<name>A0ABZ1B0M0_9ACTN</name>
<proteinExistence type="predicted"/>
<sequence length="48" mass="5238">MQSCAPDQLAQLQALDDRAGEATRTYLDAQDERLGLRWAPLSFAAATT</sequence>
<keyword evidence="2" id="KW-1185">Reference proteome</keyword>
<reference evidence="1 2" key="1">
    <citation type="submission" date="2023-12" db="EMBL/GenBank/DDBJ databases">
        <title>Blastococcus brunescens sp. nov., an actonobacterium isolated from sandstone collected in sahara desert.</title>
        <authorList>
            <person name="Gtari M."/>
            <person name="Ghodhbane F."/>
        </authorList>
    </citation>
    <scope>NUCLEOTIDE SEQUENCE [LARGE SCALE GENOMIC DNA]</scope>
    <source>
        <strain evidence="1 2">BMG 8361</strain>
    </source>
</reference>
<gene>
    <name evidence="1" type="ORF">U6N30_00380</name>
</gene>
<dbReference type="EMBL" id="CP141261">
    <property type="protein sequence ID" value="WRL64362.1"/>
    <property type="molecule type" value="Genomic_DNA"/>
</dbReference>
<accession>A0ABZ1B0M0</accession>
<protein>
    <submittedName>
        <fullName evidence="1">Uncharacterized protein</fullName>
    </submittedName>
</protein>